<sequence length="394" mass="43897">MQGTFQDIDIRELLQLIELGQRTGELYIEADPNRAGRETLSRSWFLFFINGRIAYAVERSDGPLDRLRDYLYPAGIEIRDGGRGPEGSSDSPELEYTRLWWLITEKELSPFQARAILEAMIRETLFDLFGLRRGAFVFRGGPAIAPALLSLPLSPLLPEIARQTRQWRAFSPLIRQAEQSISISRDSELKAALPEKAYRNLAGWARQKTTLRQLSRYLRRDMATIARNLYPYAQRGWLSLSDSPDGTVVGGDGGTIGTGRGEVPRIVTMGKTLGEKIGSLLAGVRCRHTELNGSPEAWNSLVAIEPAAIVCEIAAAPLDGYELCRLLRGSRPFRSTPILLVAGIGEEIDRRRARMVGATDSLNEPFGKEEFLSSLARHLPLDRSSGETEKFAPR</sequence>
<proteinExistence type="predicted"/>
<dbReference type="PROSITE" id="PS50110">
    <property type="entry name" value="RESPONSE_REGULATORY"/>
    <property type="match status" value="1"/>
</dbReference>
<keyword evidence="5" id="KW-1185">Reference proteome</keyword>
<dbReference type="InterPro" id="IPR025497">
    <property type="entry name" value="PatA-like_N"/>
</dbReference>
<reference evidence="4 5" key="1">
    <citation type="submission" date="2024-01" db="EMBL/GenBank/DDBJ databases">
        <title>Genomic insights into the taxonomy and metabolism of the cyanobacterium Pannus brasiliensis CCIBt3594.</title>
        <authorList>
            <person name="Machado M."/>
            <person name="Botero N.B."/>
            <person name="Andreote A.P.D."/>
            <person name="Feitosa A.M.T."/>
            <person name="Popin R."/>
            <person name="Sivonen K."/>
            <person name="Fiore M.F."/>
        </authorList>
    </citation>
    <scope>NUCLEOTIDE SEQUENCE [LARGE SCALE GENOMIC DNA]</scope>
    <source>
        <strain evidence="4 5">CCIBt3594</strain>
    </source>
</reference>
<accession>A0AAW9QTB2</accession>
<gene>
    <name evidence="4" type="ORF">V0288_15265</name>
</gene>
<evidence type="ECO:0000256" key="2">
    <source>
        <dbReference type="PROSITE-ProRule" id="PRU00169"/>
    </source>
</evidence>
<dbReference type="AlphaFoldDB" id="A0AAW9QTB2"/>
<dbReference type="Gene3D" id="3.40.50.2300">
    <property type="match status" value="1"/>
</dbReference>
<protein>
    <submittedName>
        <fullName evidence="4">Response regulator</fullName>
    </submittedName>
</protein>
<dbReference type="Proteomes" id="UP001328733">
    <property type="component" value="Unassembled WGS sequence"/>
</dbReference>
<dbReference type="PANTHER" id="PTHR44591:SF3">
    <property type="entry name" value="RESPONSE REGULATORY DOMAIN-CONTAINING PROTEIN"/>
    <property type="match status" value="1"/>
</dbReference>
<comment type="caution">
    <text evidence="2">Lacks conserved residue(s) required for the propagation of feature annotation.</text>
</comment>
<feature type="domain" description="Response regulatory" evidence="3">
    <location>
        <begin position="263"/>
        <end position="379"/>
    </location>
</feature>
<evidence type="ECO:0000313" key="5">
    <source>
        <dbReference type="Proteomes" id="UP001328733"/>
    </source>
</evidence>
<comment type="caution">
    <text evidence="4">The sequence shown here is derived from an EMBL/GenBank/DDBJ whole genome shotgun (WGS) entry which is preliminary data.</text>
</comment>
<dbReference type="InterPro" id="IPR011006">
    <property type="entry name" value="CheY-like_superfamily"/>
</dbReference>
<dbReference type="SMART" id="SM00448">
    <property type="entry name" value="REC"/>
    <property type="match status" value="1"/>
</dbReference>
<dbReference type="Pfam" id="PF14332">
    <property type="entry name" value="DUF4388"/>
    <property type="match status" value="1"/>
</dbReference>
<dbReference type="EMBL" id="JBAFSM010000029">
    <property type="protein sequence ID" value="MEG3438490.1"/>
    <property type="molecule type" value="Genomic_DNA"/>
</dbReference>
<dbReference type="PANTHER" id="PTHR44591">
    <property type="entry name" value="STRESS RESPONSE REGULATOR PROTEIN 1"/>
    <property type="match status" value="1"/>
</dbReference>
<evidence type="ECO:0000256" key="1">
    <source>
        <dbReference type="ARBA" id="ARBA00022553"/>
    </source>
</evidence>
<dbReference type="GO" id="GO:0000160">
    <property type="term" value="P:phosphorelay signal transduction system"/>
    <property type="evidence" value="ECO:0007669"/>
    <property type="project" value="InterPro"/>
</dbReference>
<evidence type="ECO:0000313" key="4">
    <source>
        <dbReference type="EMBL" id="MEG3438490.1"/>
    </source>
</evidence>
<dbReference type="InterPro" id="IPR050595">
    <property type="entry name" value="Bact_response_regulator"/>
</dbReference>
<evidence type="ECO:0000259" key="3">
    <source>
        <dbReference type="PROSITE" id="PS50110"/>
    </source>
</evidence>
<keyword evidence="1" id="KW-0597">Phosphoprotein</keyword>
<organism evidence="4 5">
    <name type="scientific">Pannus brasiliensis CCIBt3594</name>
    <dbReference type="NCBI Taxonomy" id="1427578"/>
    <lineage>
        <taxon>Bacteria</taxon>
        <taxon>Bacillati</taxon>
        <taxon>Cyanobacteriota</taxon>
        <taxon>Cyanophyceae</taxon>
        <taxon>Oscillatoriophycideae</taxon>
        <taxon>Chroococcales</taxon>
        <taxon>Microcystaceae</taxon>
        <taxon>Pannus</taxon>
    </lineage>
</organism>
<dbReference type="SUPFAM" id="SSF52172">
    <property type="entry name" value="CheY-like"/>
    <property type="match status" value="1"/>
</dbReference>
<name>A0AAW9QTB2_9CHRO</name>
<dbReference type="InterPro" id="IPR001789">
    <property type="entry name" value="Sig_transdc_resp-reg_receiver"/>
</dbReference>
<dbReference type="RefSeq" id="WP_332865970.1">
    <property type="nucleotide sequence ID" value="NZ_JBAFSM010000029.1"/>
</dbReference>